<proteinExistence type="predicted"/>
<evidence type="ECO:0000256" key="1">
    <source>
        <dbReference type="SAM" id="SignalP"/>
    </source>
</evidence>
<dbReference type="STRING" id="207559.Dde_2178"/>
<dbReference type="KEGG" id="dde:Dde_2178"/>
<keyword evidence="2" id="KW-0449">Lipoprotein</keyword>
<dbReference type="HOGENOM" id="CLU_070763_0_0_7"/>
<evidence type="ECO:0000313" key="2">
    <source>
        <dbReference type="EMBL" id="ABB38975.1"/>
    </source>
</evidence>
<keyword evidence="1" id="KW-0732">Signal</keyword>
<evidence type="ECO:0000313" key="3">
    <source>
        <dbReference type="Proteomes" id="UP000002710"/>
    </source>
</evidence>
<protein>
    <submittedName>
        <fullName evidence="2">Putative lipoprotein</fullName>
    </submittedName>
</protein>
<keyword evidence="3" id="KW-1185">Reference proteome</keyword>
<dbReference type="EMBL" id="CP000112">
    <property type="protein sequence ID" value="ABB38975.1"/>
    <property type="molecule type" value="Genomic_DNA"/>
</dbReference>
<accession>Q30ZC1</accession>
<sequence>MRTLFLFFGRLMRHALPLVLAGAFCLGTAAGVQARQVDVLWSADAGVRDAAAEENMPASASAAREKAFEQAVWLEALSMADDGLSDARRELLREFIVPRAMEYVQSYSELGSASSDSGTTLSVDVLVNRRALKDTLRGLGCMRGSAEPVEYMLTIGGASDVWDELGRLQALYNTRVTQNASVAVFLEHRGDMWTGRLDAGGHSRAASGTTLADAWHGIWAQYFSSLAAAQGPHDALVLQVSGWFTPDGVESFDKELSSWDRDFDEAGLAQVSMETAGISARWVLRGASRGALERRLEAALEGKGLSWVLEPDGSL</sequence>
<feature type="chain" id="PRO_5004219923" evidence="1">
    <location>
        <begin position="35"/>
        <end position="315"/>
    </location>
</feature>
<organism evidence="2 3">
    <name type="scientific">Oleidesulfovibrio alaskensis (strain ATCC BAA-1058 / DSM 17464 / G20)</name>
    <name type="common">Desulfovibrio alaskensis</name>
    <dbReference type="NCBI Taxonomy" id="207559"/>
    <lineage>
        <taxon>Bacteria</taxon>
        <taxon>Pseudomonadati</taxon>
        <taxon>Thermodesulfobacteriota</taxon>
        <taxon>Desulfovibrionia</taxon>
        <taxon>Desulfovibrionales</taxon>
        <taxon>Desulfovibrionaceae</taxon>
        <taxon>Oleidesulfovibrio</taxon>
    </lineage>
</organism>
<name>Q30ZC1_OLEA2</name>
<dbReference type="eggNOG" id="ENOG50344JF">
    <property type="taxonomic scope" value="Bacteria"/>
</dbReference>
<feature type="signal peptide" evidence="1">
    <location>
        <begin position="1"/>
        <end position="34"/>
    </location>
</feature>
<dbReference type="Proteomes" id="UP000002710">
    <property type="component" value="Chromosome"/>
</dbReference>
<dbReference type="AlphaFoldDB" id="Q30ZC1"/>
<gene>
    <name evidence="2" type="ordered locus">Dde_2178</name>
</gene>
<reference evidence="2 3" key="1">
    <citation type="journal article" date="2011" name="J. Bacteriol.">
        <title>Complete genome sequence and updated annotation of Desulfovibrio alaskensis G20.</title>
        <authorList>
            <person name="Hauser L.J."/>
            <person name="Land M.L."/>
            <person name="Brown S.D."/>
            <person name="Larimer F."/>
            <person name="Keller K.L."/>
            <person name="Rapp-Giles B.J."/>
            <person name="Price M.N."/>
            <person name="Lin M."/>
            <person name="Bruce D.C."/>
            <person name="Detter J.C."/>
            <person name="Tapia R."/>
            <person name="Han C.S."/>
            <person name="Goodwin L.A."/>
            <person name="Cheng J.F."/>
            <person name="Pitluck S."/>
            <person name="Copeland A."/>
            <person name="Lucas S."/>
            <person name="Nolan M."/>
            <person name="Lapidus A.L."/>
            <person name="Palumbo A.V."/>
            <person name="Wall J.D."/>
        </authorList>
    </citation>
    <scope>NUCLEOTIDE SEQUENCE [LARGE SCALE GENOMIC DNA]</scope>
    <source>
        <strain evidence="3">ATCC BAA 1058 / DSM 17464 / G20</strain>
    </source>
</reference>